<dbReference type="Gene3D" id="1.25.40.20">
    <property type="entry name" value="Ankyrin repeat-containing domain"/>
    <property type="match status" value="1"/>
</dbReference>
<dbReference type="PROSITE" id="PS50297">
    <property type="entry name" value="ANK_REP_REGION"/>
    <property type="match status" value="4"/>
</dbReference>
<dbReference type="InterPro" id="IPR002110">
    <property type="entry name" value="Ankyrin_rpt"/>
</dbReference>
<dbReference type="PANTHER" id="PTHR24171">
    <property type="entry name" value="ANKYRIN REPEAT DOMAIN-CONTAINING PROTEIN 39-RELATED"/>
    <property type="match status" value="1"/>
</dbReference>
<dbReference type="GO" id="GO:0085020">
    <property type="term" value="P:protein K6-linked ubiquitination"/>
    <property type="evidence" value="ECO:0007669"/>
    <property type="project" value="TreeGrafter"/>
</dbReference>
<evidence type="ECO:0000256" key="1">
    <source>
        <dbReference type="ARBA" id="ARBA00022737"/>
    </source>
</evidence>
<reference evidence="4 5" key="1">
    <citation type="submission" date="2008-07" db="EMBL/GenBank/DDBJ databases">
        <authorList>
            <person name="El-Sayed N."/>
            <person name="Caler E."/>
            <person name="Inman J."/>
            <person name="Amedeo P."/>
            <person name="Hass B."/>
            <person name="Wortman J."/>
        </authorList>
    </citation>
    <scope>NUCLEOTIDE SEQUENCE [LARGE SCALE GENOMIC DNA]</scope>
    <source>
        <strain evidence="5">ATCC 50983 / TXsc</strain>
    </source>
</reference>
<evidence type="ECO:0000313" key="5">
    <source>
        <dbReference type="Proteomes" id="UP000007800"/>
    </source>
</evidence>
<dbReference type="Proteomes" id="UP000007800">
    <property type="component" value="Unassembled WGS sequence"/>
</dbReference>
<dbReference type="GeneID" id="9043278"/>
<proteinExistence type="predicted"/>
<dbReference type="OrthoDB" id="194358at2759"/>
<feature type="repeat" description="ANK" evidence="3">
    <location>
        <begin position="219"/>
        <end position="251"/>
    </location>
</feature>
<gene>
    <name evidence="4" type="ORF">Pmar_PMAR011900</name>
</gene>
<accession>C5LBM7</accession>
<dbReference type="PANTHER" id="PTHR24171:SF8">
    <property type="entry name" value="BRCA1-ASSOCIATED RING DOMAIN PROTEIN 1"/>
    <property type="match status" value="1"/>
</dbReference>
<dbReference type="OMA" id="HTIVCEA"/>
<organism evidence="5">
    <name type="scientific">Perkinsus marinus (strain ATCC 50983 / TXsc)</name>
    <dbReference type="NCBI Taxonomy" id="423536"/>
    <lineage>
        <taxon>Eukaryota</taxon>
        <taxon>Sar</taxon>
        <taxon>Alveolata</taxon>
        <taxon>Perkinsozoa</taxon>
        <taxon>Perkinsea</taxon>
        <taxon>Perkinsida</taxon>
        <taxon>Perkinsidae</taxon>
        <taxon>Perkinsus</taxon>
    </lineage>
</organism>
<keyword evidence="2 3" id="KW-0040">ANK repeat</keyword>
<feature type="repeat" description="ANK" evidence="3">
    <location>
        <begin position="151"/>
        <end position="184"/>
    </location>
</feature>
<dbReference type="GO" id="GO:0004842">
    <property type="term" value="F:ubiquitin-protein transferase activity"/>
    <property type="evidence" value="ECO:0007669"/>
    <property type="project" value="TreeGrafter"/>
</dbReference>
<dbReference type="RefSeq" id="XP_002774032.1">
    <property type="nucleotide sequence ID" value="XM_002773986.1"/>
</dbReference>
<evidence type="ECO:0000256" key="2">
    <source>
        <dbReference type="ARBA" id="ARBA00023043"/>
    </source>
</evidence>
<dbReference type="SMART" id="SM00248">
    <property type="entry name" value="ANK"/>
    <property type="match status" value="5"/>
</dbReference>
<dbReference type="Pfam" id="PF12796">
    <property type="entry name" value="Ank_2"/>
    <property type="match status" value="2"/>
</dbReference>
<dbReference type="InterPro" id="IPR036770">
    <property type="entry name" value="Ankyrin_rpt-contain_sf"/>
</dbReference>
<keyword evidence="5" id="KW-1185">Reference proteome</keyword>
<dbReference type="SUPFAM" id="SSF48403">
    <property type="entry name" value="Ankyrin repeat"/>
    <property type="match status" value="1"/>
</dbReference>
<evidence type="ECO:0000256" key="3">
    <source>
        <dbReference type="PROSITE-ProRule" id="PRU00023"/>
    </source>
</evidence>
<keyword evidence="1" id="KW-0677">Repeat</keyword>
<dbReference type="InParanoid" id="C5LBM7"/>
<evidence type="ECO:0000313" key="4">
    <source>
        <dbReference type="EMBL" id="EER05848.1"/>
    </source>
</evidence>
<dbReference type="PROSITE" id="PS50088">
    <property type="entry name" value="ANK_REPEAT"/>
    <property type="match status" value="4"/>
</dbReference>
<dbReference type="EMBL" id="GG680918">
    <property type="protein sequence ID" value="EER05848.1"/>
    <property type="molecule type" value="Genomic_DNA"/>
</dbReference>
<feature type="repeat" description="ANK" evidence="3">
    <location>
        <begin position="253"/>
        <end position="285"/>
    </location>
</feature>
<feature type="repeat" description="ANK" evidence="3">
    <location>
        <begin position="118"/>
        <end position="150"/>
    </location>
</feature>
<dbReference type="AlphaFoldDB" id="C5LBM7"/>
<sequence length="391" mass="42232">MSSDTGISSSTTASGSPPIESKVVGEALRLSHIANDDKVLENLCAFLPSAVMKLQRLSKIFHWRLDSERVGKILSKVATELNILSLDPFRVAACGMVDLLWLLIVTSDIDVRSCRDDEGGTLLQRATRSGNLPTMMVLLERGCNVNAKGSSGYTPLHEACYLVEKPAVCDLLLTRGANVDAISTNGSTPLFVACREPRGAAVAATLLRYGAHPDDGGDKGWTPLFVAALTGQEDTVALLLSYSACINEVNPVDGRTPLHAAAEVAAIDVVEILLRHGADVHATDVVGMDAKFTFGGIFPRAPRNCRIFSQHGKTPAETVGVGLGPEVLAQLHEEGLLTEGDMVDDEELMRLMIEHPRAKAVREFTVESFVWSFRVETIFESFAFLIEFGII</sequence>
<protein>
    <submittedName>
        <fullName evidence="4">NF-kappa-B inhibitor alpha, putative</fullName>
    </submittedName>
</protein>
<name>C5LBM7_PERM5</name>
<dbReference type="PRINTS" id="PR01415">
    <property type="entry name" value="ANKYRIN"/>
</dbReference>